<keyword evidence="2" id="KW-1185">Reference proteome</keyword>
<name>A0A448WSF7_9PLAT</name>
<dbReference type="AlphaFoldDB" id="A0A448WSF7"/>
<evidence type="ECO:0000313" key="2">
    <source>
        <dbReference type="Proteomes" id="UP000784294"/>
    </source>
</evidence>
<reference evidence="1" key="1">
    <citation type="submission" date="2018-11" db="EMBL/GenBank/DDBJ databases">
        <authorList>
            <consortium name="Pathogen Informatics"/>
        </authorList>
    </citation>
    <scope>NUCLEOTIDE SEQUENCE</scope>
</reference>
<accession>A0A448WSF7</accession>
<organism evidence="1 2">
    <name type="scientific">Protopolystoma xenopodis</name>
    <dbReference type="NCBI Taxonomy" id="117903"/>
    <lineage>
        <taxon>Eukaryota</taxon>
        <taxon>Metazoa</taxon>
        <taxon>Spiralia</taxon>
        <taxon>Lophotrochozoa</taxon>
        <taxon>Platyhelminthes</taxon>
        <taxon>Monogenea</taxon>
        <taxon>Polyopisthocotylea</taxon>
        <taxon>Polystomatidea</taxon>
        <taxon>Polystomatidae</taxon>
        <taxon>Protopolystoma</taxon>
    </lineage>
</organism>
<evidence type="ECO:0000313" key="1">
    <source>
        <dbReference type="EMBL" id="VEL19073.1"/>
    </source>
</evidence>
<sequence>MPVSAGLVPSRLSVNLNEGLISPPASLQPAPQRFVLAEAGLSFGPHFYRPGGIRTNHFAVQPQPCDPPSLHLIKSTSPVR</sequence>
<dbReference type="EMBL" id="CAAALY010039937">
    <property type="protein sequence ID" value="VEL19073.1"/>
    <property type="molecule type" value="Genomic_DNA"/>
</dbReference>
<protein>
    <submittedName>
        <fullName evidence="1">Uncharacterized protein</fullName>
    </submittedName>
</protein>
<gene>
    <name evidence="1" type="ORF">PXEA_LOCUS12513</name>
</gene>
<dbReference type="Proteomes" id="UP000784294">
    <property type="component" value="Unassembled WGS sequence"/>
</dbReference>
<comment type="caution">
    <text evidence="1">The sequence shown here is derived from an EMBL/GenBank/DDBJ whole genome shotgun (WGS) entry which is preliminary data.</text>
</comment>
<proteinExistence type="predicted"/>